<dbReference type="KEGG" id="abp:AGABI1DRAFT132995"/>
<dbReference type="GeneID" id="18827821"/>
<organism evidence="3 4">
    <name type="scientific">Agaricus bisporus var. burnettii (strain JB137-S8 / ATCC MYA-4627 / FGSC 10392)</name>
    <name type="common">White button mushroom</name>
    <dbReference type="NCBI Taxonomy" id="597362"/>
    <lineage>
        <taxon>Eukaryota</taxon>
        <taxon>Fungi</taxon>
        <taxon>Dikarya</taxon>
        <taxon>Basidiomycota</taxon>
        <taxon>Agaricomycotina</taxon>
        <taxon>Agaricomycetes</taxon>
        <taxon>Agaricomycetidae</taxon>
        <taxon>Agaricales</taxon>
        <taxon>Agaricineae</taxon>
        <taxon>Agaricaceae</taxon>
        <taxon>Agaricus</taxon>
    </lineage>
</organism>
<name>K5WV87_AGABU</name>
<evidence type="ECO:0000256" key="1">
    <source>
        <dbReference type="SAM" id="MobiDB-lite"/>
    </source>
</evidence>
<evidence type="ECO:0000313" key="3">
    <source>
        <dbReference type="EMBL" id="EKM74683.1"/>
    </source>
</evidence>
<dbReference type="InParanoid" id="K5WV87"/>
<sequence>MNSTTKGQKFAFRTLCILSFNVGRSWETTTSILGQYANHYDIILFQEPGWRGVRKQPSTRNPEGDTAYGPPLNESWTPHTPAFDATKNIMEPVDEHPRVLTYTHKRLDIFNPKLRTDIIKHCEISLVTVYLKQGDHIKTIDIMNVYNDGRTREAVAALESLDDRIPLVDICAGDFNIHNRTWNENAAHLDPTIWGDRLKDIMNEMGLEYTIPDNPNQPTRAPHTIDEDNIPLSITTSTRHNDDTEIPPSIIDLVFTSEEISLSELFKLHVCENDADRMASDHFPIQITIPFSKDDVVYYVTKLDPDNEEDYEGEIGDKLGNLAEERESINSREELEEVVEEVSRIFEKAWSNWTEEVKVTGKGKSWWNKECTRAFNNLRDEENPKGKKDMDKYSDFRRVVKDVKKANYEKKIHEIASTRGRPWDLMPWVRERKMPATESLLDDQGRACVDKEHLFQTLHTAYNSANNRPTNLERMLRQNTHEDCQTLRHDCQRQYRSRTLATTLQIFGFSHHPEAEQTIVQ</sequence>
<dbReference type="HOGENOM" id="CLU_022434_0_0_1"/>
<dbReference type="Gene3D" id="3.60.10.10">
    <property type="entry name" value="Endonuclease/exonuclease/phosphatase"/>
    <property type="match status" value="1"/>
</dbReference>
<evidence type="ECO:0000313" key="4">
    <source>
        <dbReference type="Proteomes" id="UP000008493"/>
    </source>
</evidence>
<dbReference type="Pfam" id="PF03372">
    <property type="entry name" value="Exo_endo_phos"/>
    <property type="match status" value="1"/>
</dbReference>
<dbReference type="STRING" id="597362.K5WV87"/>
<proteinExistence type="predicted"/>
<dbReference type="SUPFAM" id="SSF56219">
    <property type="entry name" value="DNase I-like"/>
    <property type="match status" value="1"/>
</dbReference>
<dbReference type="AlphaFoldDB" id="K5WV87"/>
<dbReference type="GO" id="GO:0003824">
    <property type="term" value="F:catalytic activity"/>
    <property type="evidence" value="ECO:0007669"/>
    <property type="project" value="InterPro"/>
</dbReference>
<dbReference type="RefSeq" id="XP_007334689.1">
    <property type="nucleotide sequence ID" value="XM_007334627.1"/>
</dbReference>
<feature type="domain" description="Endonuclease/exonuclease/phosphatase" evidence="2">
    <location>
        <begin position="18"/>
        <end position="282"/>
    </location>
</feature>
<gene>
    <name evidence="3" type="ORF">AGABI1DRAFT_132995</name>
</gene>
<keyword evidence="4" id="KW-1185">Reference proteome</keyword>
<reference evidence="4" key="1">
    <citation type="journal article" date="2012" name="Proc. Natl. Acad. Sci. U.S.A.">
        <title>Genome sequence of the button mushroom Agaricus bisporus reveals mechanisms governing adaptation to a humic-rich ecological niche.</title>
        <authorList>
            <person name="Morin E."/>
            <person name="Kohler A."/>
            <person name="Baker A.R."/>
            <person name="Foulongne-Oriol M."/>
            <person name="Lombard V."/>
            <person name="Nagy L.G."/>
            <person name="Ohm R.A."/>
            <person name="Patyshakuliyeva A."/>
            <person name="Brun A."/>
            <person name="Aerts A.L."/>
            <person name="Bailey A.M."/>
            <person name="Billette C."/>
            <person name="Coutinho P.M."/>
            <person name="Deakin G."/>
            <person name="Doddapaneni H."/>
            <person name="Floudas D."/>
            <person name="Grimwood J."/>
            <person name="Hilden K."/>
            <person name="Kuees U."/>
            <person name="LaButti K.M."/>
            <person name="Lapidus A."/>
            <person name="Lindquist E.A."/>
            <person name="Lucas S.M."/>
            <person name="Murat C."/>
            <person name="Riley R.W."/>
            <person name="Salamov A.A."/>
            <person name="Schmutz J."/>
            <person name="Subramanian V."/>
            <person name="Woesten H.A.B."/>
            <person name="Xu J."/>
            <person name="Eastwood D.C."/>
            <person name="Foster G.D."/>
            <person name="Sonnenberg A.S."/>
            <person name="Cullen D."/>
            <person name="de Vries R.P."/>
            <person name="Lundell T."/>
            <person name="Hibbett D.S."/>
            <person name="Henrissat B."/>
            <person name="Burton K.S."/>
            <person name="Kerrigan R.W."/>
            <person name="Challen M.P."/>
            <person name="Grigoriev I.V."/>
            <person name="Martin F."/>
        </authorList>
    </citation>
    <scope>NUCLEOTIDE SEQUENCE [LARGE SCALE GENOMIC DNA]</scope>
    <source>
        <strain evidence="4">JB137-S8 / ATCC MYA-4627 / FGSC 10392</strain>
    </source>
</reference>
<accession>K5WV87</accession>
<evidence type="ECO:0000259" key="2">
    <source>
        <dbReference type="Pfam" id="PF03372"/>
    </source>
</evidence>
<dbReference type="Proteomes" id="UP000008493">
    <property type="component" value="Unassembled WGS sequence"/>
</dbReference>
<feature type="region of interest" description="Disordered" evidence="1">
    <location>
        <begin position="53"/>
        <end position="79"/>
    </location>
</feature>
<dbReference type="InterPro" id="IPR005135">
    <property type="entry name" value="Endo/exonuclease/phosphatase"/>
</dbReference>
<dbReference type="InterPro" id="IPR036691">
    <property type="entry name" value="Endo/exonu/phosph_ase_sf"/>
</dbReference>
<dbReference type="OrthoDB" id="412006at2759"/>
<dbReference type="EMBL" id="JH971431">
    <property type="protein sequence ID" value="EKM74683.1"/>
    <property type="molecule type" value="Genomic_DNA"/>
</dbReference>
<dbReference type="eggNOG" id="ENOG502SD12">
    <property type="taxonomic scope" value="Eukaryota"/>
</dbReference>
<protein>
    <recommendedName>
        <fullName evidence="2">Endonuclease/exonuclease/phosphatase domain-containing protein</fullName>
    </recommendedName>
</protein>